<dbReference type="InterPro" id="IPR007770">
    <property type="entry name" value="DMP"/>
</dbReference>
<feature type="transmembrane region" description="Helical" evidence="7">
    <location>
        <begin position="193"/>
        <end position="212"/>
    </location>
</feature>
<dbReference type="PANTHER" id="PTHR31621:SF66">
    <property type="entry name" value="PROTEIN DMP2"/>
    <property type="match status" value="1"/>
</dbReference>
<dbReference type="AlphaFoldDB" id="A0A0C9QR52"/>
<name>A0A0C9QR52_9CONI</name>
<evidence type="ECO:0000256" key="6">
    <source>
        <dbReference type="SAM" id="MobiDB-lite"/>
    </source>
</evidence>
<evidence type="ECO:0000256" key="7">
    <source>
        <dbReference type="SAM" id="Phobius"/>
    </source>
</evidence>
<comment type="subcellular location">
    <subcellularLocation>
        <location evidence="1">Membrane</location>
        <topology evidence="1">Multi-pass membrane protein</topology>
    </subcellularLocation>
</comment>
<dbReference type="GO" id="GO:0016020">
    <property type="term" value="C:membrane"/>
    <property type="evidence" value="ECO:0007669"/>
    <property type="project" value="UniProtKB-SubCell"/>
</dbReference>
<feature type="transmembrane region" description="Helical" evidence="7">
    <location>
        <begin position="89"/>
        <end position="109"/>
    </location>
</feature>
<proteinExistence type="inferred from homology"/>
<sequence>MSDSANRISNSVGKPDKTDSDSEQTPLLDEKPVDVGDDVYNARNQESSALGQTLASAAHLANLLPTGTLLLFQVLCPLVSNNGHCDATYRYMTAILLAVCGLSGFLLNFTDSFKGSDGKVIYGVVTPRGFKTFEYVRPGVGPADPGMYKLRAMDFVHAFLSLLVFAAVALYNKNVVGCFYPSLEEEKKEVLDVLPVAIGLVCSLLFVALPTTRHGIGYPVSK</sequence>
<evidence type="ECO:0000256" key="2">
    <source>
        <dbReference type="ARBA" id="ARBA00008707"/>
    </source>
</evidence>
<evidence type="ECO:0000256" key="5">
    <source>
        <dbReference type="ARBA" id="ARBA00023136"/>
    </source>
</evidence>
<keyword evidence="4 7" id="KW-1133">Transmembrane helix</keyword>
<accession>A0A0C9QR52</accession>
<protein>
    <submittedName>
        <fullName evidence="8">TSA: Wollemia nobilis Ref_Wollemi_Transcript_13190_924 transcribed RNA sequence</fullName>
    </submittedName>
</protein>
<evidence type="ECO:0000256" key="1">
    <source>
        <dbReference type="ARBA" id="ARBA00004141"/>
    </source>
</evidence>
<feature type="transmembrane region" description="Helical" evidence="7">
    <location>
        <begin position="155"/>
        <end position="173"/>
    </location>
</feature>
<dbReference type="Pfam" id="PF05078">
    <property type="entry name" value="DUF679"/>
    <property type="match status" value="1"/>
</dbReference>
<comment type="similarity">
    <text evidence="2">Belongs to the plant DMP1 protein family.</text>
</comment>
<organism evidence="8">
    <name type="scientific">Wollemia nobilis</name>
    <dbReference type="NCBI Taxonomy" id="56998"/>
    <lineage>
        <taxon>Eukaryota</taxon>
        <taxon>Viridiplantae</taxon>
        <taxon>Streptophyta</taxon>
        <taxon>Embryophyta</taxon>
        <taxon>Tracheophyta</taxon>
        <taxon>Spermatophyta</taxon>
        <taxon>Pinopsida</taxon>
        <taxon>Pinidae</taxon>
        <taxon>Conifers II</taxon>
        <taxon>Araucariales</taxon>
        <taxon>Araucariaceae</taxon>
        <taxon>Wollemia</taxon>
    </lineage>
</organism>
<feature type="region of interest" description="Disordered" evidence="6">
    <location>
        <begin position="1"/>
        <end position="35"/>
    </location>
</feature>
<keyword evidence="5 7" id="KW-0472">Membrane</keyword>
<keyword evidence="3 7" id="KW-0812">Transmembrane</keyword>
<dbReference type="PANTHER" id="PTHR31621">
    <property type="entry name" value="PROTEIN DMP3"/>
    <property type="match status" value="1"/>
</dbReference>
<reference evidence="8" key="1">
    <citation type="submission" date="2015-02" db="EMBL/GenBank/DDBJ databases">
        <title>A transcriptome of Wollemia nobilis - a relic of Gondwana.</title>
        <authorList>
            <person name="Chia J.Y."/>
            <person name="Leong Y.S."/>
            <person name="Abdul Karim S."/>
            <person name="Wan Azmi N."/>
            <person name="Hercus R."/>
            <person name="Croft L."/>
        </authorList>
    </citation>
    <scope>NUCLEOTIDE SEQUENCE</scope>
    <source>
        <strain evidence="8">MaeBrown</strain>
        <tissue evidence="8">Leaf</tissue>
    </source>
</reference>
<evidence type="ECO:0000313" key="8">
    <source>
        <dbReference type="EMBL" id="JAG87220.1"/>
    </source>
</evidence>
<dbReference type="GO" id="GO:0010256">
    <property type="term" value="P:endomembrane system organization"/>
    <property type="evidence" value="ECO:0007669"/>
    <property type="project" value="TreeGrafter"/>
</dbReference>
<evidence type="ECO:0000256" key="4">
    <source>
        <dbReference type="ARBA" id="ARBA00022989"/>
    </source>
</evidence>
<dbReference type="GO" id="GO:0005737">
    <property type="term" value="C:cytoplasm"/>
    <property type="evidence" value="ECO:0007669"/>
    <property type="project" value="UniProtKB-ARBA"/>
</dbReference>
<dbReference type="EMBL" id="GCHU01013114">
    <property type="protein sequence ID" value="JAG87220.1"/>
    <property type="molecule type" value="Transcribed_RNA"/>
</dbReference>
<evidence type="ECO:0000256" key="3">
    <source>
        <dbReference type="ARBA" id="ARBA00022692"/>
    </source>
</evidence>
<feature type="compositionally biased region" description="Polar residues" evidence="6">
    <location>
        <begin position="1"/>
        <end position="12"/>
    </location>
</feature>